<accession>A0A436ZVE2</accession>
<dbReference type="STRING" id="97331.A0A436ZVE2"/>
<organism evidence="3 4">
    <name type="scientific">Arthrobotrys flagrans</name>
    <name type="common">Nematode-trapping fungus</name>
    <name type="synonym">Trichothecium flagrans</name>
    <dbReference type="NCBI Taxonomy" id="97331"/>
    <lineage>
        <taxon>Eukaryota</taxon>
        <taxon>Fungi</taxon>
        <taxon>Dikarya</taxon>
        <taxon>Ascomycota</taxon>
        <taxon>Pezizomycotina</taxon>
        <taxon>Orbiliomycetes</taxon>
        <taxon>Orbiliales</taxon>
        <taxon>Orbiliaceae</taxon>
        <taxon>Arthrobotrys</taxon>
    </lineage>
</organism>
<feature type="region of interest" description="Disordered" evidence="1">
    <location>
        <begin position="185"/>
        <end position="207"/>
    </location>
</feature>
<evidence type="ECO:0000313" key="3">
    <source>
        <dbReference type="EMBL" id="RVD82921.1"/>
    </source>
</evidence>
<feature type="compositionally biased region" description="Polar residues" evidence="1">
    <location>
        <begin position="195"/>
        <end position="205"/>
    </location>
</feature>
<sequence>MNPTSILPKVSRSLTSKCGSGPCSTLFSTRALNKPSASTVLSKSTSRNISYVHPKFRDPPGASKSQASTRRDEINEEDGAMRRRLEDLEEQSRLADPRRHIKAIQAQESGELSTPHSGSEGLEALKERLSKKIQNADFESEHAGSIAYARLSDAAGKETRETAMARPWTGTESLEDSVLRSLHEATPRLRGKATDPTNRTSSPTNLAPMRRMSKNERIVSARDRAGQYPLMKKAESELNDEEKEARSRMFKERFEPGARPMPNTIQGLTALANEKIEEAISKGVFKNLPKGPINEDHHAGSPFIDTTEYLLNRMIQRQEIVPPWIEKQQELQKEVRSFRGRIRTDWKRHVVRTIASWGGTPDIWIRRAEEYAKAEQIVNPNPAAAYDEGVKPEDAADQIEKDASALENMTTQSPSNEGKAPAKPEKPLISFRDSNWEKNELAYHEASIKTINDMTRSYNLQAPSIAQRPFLTLRREILACYRDVMPTIPAEMIERANNPNYGKSQLQLGESKTDEEGKNILSLLSTGEKGKVYDESEAKTYGFKQFWKDLFSRA</sequence>
<dbReference type="AlphaFoldDB" id="A0A436ZVE2"/>
<dbReference type="InterPro" id="IPR018961">
    <property type="entry name" value="DnaJ_homolog_subfam-C_membr-28"/>
</dbReference>
<dbReference type="GeneID" id="93589642"/>
<evidence type="ECO:0000256" key="1">
    <source>
        <dbReference type="SAM" id="MobiDB-lite"/>
    </source>
</evidence>
<protein>
    <recommendedName>
        <fullName evidence="2">DnaJ homologue subfamily C member 28 conserved domain-containing protein</fullName>
    </recommendedName>
</protein>
<dbReference type="VEuPathDB" id="FungiDB:DFL_007331"/>
<dbReference type="Pfam" id="PF09350">
    <property type="entry name" value="DJC28_CD"/>
    <property type="match status" value="1"/>
</dbReference>
<gene>
    <name evidence="3" type="ORF">DFL_007331</name>
</gene>
<feature type="region of interest" description="Disordered" evidence="1">
    <location>
        <begin position="408"/>
        <end position="427"/>
    </location>
</feature>
<evidence type="ECO:0000313" key="4">
    <source>
        <dbReference type="Proteomes" id="UP000283090"/>
    </source>
</evidence>
<feature type="compositionally biased region" description="Basic and acidic residues" evidence="1">
    <location>
        <begin position="69"/>
        <end position="84"/>
    </location>
</feature>
<feature type="compositionally biased region" description="Polar residues" evidence="1">
    <location>
        <begin position="12"/>
        <end position="21"/>
    </location>
</feature>
<dbReference type="RefSeq" id="XP_067488465.1">
    <property type="nucleotide sequence ID" value="XM_067636896.1"/>
</dbReference>
<dbReference type="PANTHER" id="PTHR39394:SF1">
    <property type="entry name" value="DNAJ HOMOLOGUE SUBFAMILY C MEMBER 28 CONSERVED DOMAIN-CONTAINING PROTEIN"/>
    <property type="match status" value="1"/>
</dbReference>
<comment type="caution">
    <text evidence="3">The sequence shown here is derived from an EMBL/GenBank/DDBJ whole genome shotgun (WGS) entry which is preliminary data.</text>
</comment>
<reference evidence="3 4" key="1">
    <citation type="submission" date="2019-01" db="EMBL/GenBank/DDBJ databases">
        <title>Intercellular communication is required for trap formation in the nematode-trapping fungus Duddingtonia flagrans.</title>
        <authorList>
            <person name="Youssar L."/>
            <person name="Wernet V."/>
            <person name="Hensel N."/>
            <person name="Hildebrandt H.-G."/>
            <person name="Fischer R."/>
        </authorList>
    </citation>
    <scope>NUCLEOTIDE SEQUENCE [LARGE SCALE GENOMIC DNA]</scope>
    <source>
        <strain evidence="3 4">CBS H-5679</strain>
    </source>
</reference>
<feature type="domain" description="DnaJ homologue subfamily C member 28 conserved" evidence="2">
    <location>
        <begin position="271"/>
        <end position="339"/>
    </location>
</feature>
<keyword evidence="4" id="KW-1185">Reference proteome</keyword>
<name>A0A436ZVE2_ARTFL</name>
<dbReference type="Proteomes" id="UP000283090">
    <property type="component" value="Unassembled WGS sequence"/>
</dbReference>
<dbReference type="OrthoDB" id="1922282at2759"/>
<feature type="region of interest" description="Disordered" evidence="1">
    <location>
        <begin position="50"/>
        <end position="84"/>
    </location>
</feature>
<proteinExistence type="predicted"/>
<evidence type="ECO:0000259" key="2">
    <source>
        <dbReference type="Pfam" id="PF09350"/>
    </source>
</evidence>
<dbReference type="PANTHER" id="PTHR39394">
    <property type="entry name" value="YALI0E31793P"/>
    <property type="match status" value="1"/>
</dbReference>
<feature type="region of interest" description="Disordered" evidence="1">
    <location>
        <begin position="1"/>
        <end position="21"/>
    </location>
</feature>
<dbReference type="EMBL" id="SAEB01000009">
    <property type="protein sequence ID" value="RVD82921.1"/>
    <property type="molecule type" value="Genomic_DNA"/>
</dbReference>